<dbReference type="InterPro" id="IPR046776">
    <property type="entry name" value="Pectate_lyase_5"/>
</dbReference>
<evidence type="ECO:0000259" key="2">
    <source>
        <dbReference type="Pfam" id="PF17936"/>
    </source>
</evidence>
<evidence type="ECO:0000256" key="1">
    <source>
        <dbReference type="SAM" id="SignalP"/>
    </source>
</evidence>
<dbReference type="EMBL" id="LWMN01000011">
    <property type="protein sequence ID" value="OAQ56080.1"/>
    <property type="molecule type" value="Genomic_DNA"/>
</dbReference>
<dbReference type="AlphaFoldDB" id="A0A179ET41"/>
<dbReference type="Pfam" id="PF20585">
    <property type="entry name" value="Pectate_lyase_5"/>
    <property type="match status" value="1"/>
</dbReference>
<feature type="chain" id="PRO_5008100948" description="Bacterial Ig domain-containing protein" evidence="1">
    <location>
        <begin position="28"/>
        <end position="637"/>
    </location>
</feature>
<reference evidence="3 4" key="1">
    <citation type="submission" date="2016-04" db="EMBL/GenBank/DDBJ databases">
        <title>Draft genome of an Enterococcus thailandicus strain isolated from bovine feces.</title>
        <authorList>
            <person name="Beukers A.G."/>
            <person name="Zaheer R."/>
            <person name="Goji N."/>
            <person name="Cook S.R."/>
            <person name="Amoako K."/>
            <person name="Chaves A.V."/>
            <person name="Ward M.P."/>
            <person name="Mcallister T.A."/>
        </authorList>
    </citation>
    <scope>NUCLEOTIDE SEQUENCE [LARGE SCALE GENOMIC DNA]</scope>
    <source>
        <strain evidence="3 4">F0711D 46</strain>
    </source>
</reference>
<sequence>MKNVVFRNGLLAGVLLSTLLLTSTVSGQVIQGNESAISDSVLLEDKGWKVEVANWQELKDALSDEYVSDITLANDLTLESTVAIQGGEKHIHGNGHTLDANSYQIYFNEDSSIGSIDSATIINTDIYGLLWSDNQNVQITYENITHSGKQMIYLPNGKLILAGKVSSHSDTEEVFQGKEIELTTGAEVLFENDSTLWAPVSMDYDQAKLTIGTGASFTLNSSSIGIYGGTNFILTNQGDLEVTSKLHQAIHLASKSKMNFEAGSSTKANGGDTIEEAVEATSGSIFVRTGADFVAESKGTQGTLIAGEKIVFEDGANFSITNHNKNGVVMGSYTTPTDVSIASTRGINTWNLGNSEASQPDKVYQKTTATFTLSGYLSSVKQTNMQSSNADFSSTYVTGQTSKIQGGTYVGEKIDAPVFNVVNDKDKQLTGLGTPGATINAYVDGVLLGTGVVGADGRWTISIEPQAEGTKIDVNQVVDGNESEFVSQVVSHLDQTVNFFKLGYWQGYGLILEGSIDNGSLDLTNKDAVKKTLHLTATDGTEVGTFACVNHDWYNTGVFNGYQAIVEDTVLAGLEPGEYKLSITLEVDDFKETQDLNVASAVRDNYAHIFTEIPETTVGSHTIAPLDKDGIGYLVVK</sequence>
<evidence type="ECO:0000313" key="4">
    <source>
        <dbReference type="Proteomes" id="UP000078516"/>
    </source>
</evidence>
<accession>A0A179ET41</accession>
<dbReference type="Gene3D" id="2.60.40.10">
    <property type="entry name" value="Immunoglobulins"/>
    <property type="match status" value="1"/>
</dbReference>
<proteinExistence type="predicted"/>
<dbReference type="Pfam" id="PF17936">
    <property type="entry name" value="Big_6"/>
    <property type="match status" value="1"/>
</dbReference>
<name>A0A179ET41_ENTTH</name>
<keyword evidence="4" id="KW-1185">Reference proteome</keyword>
<organism evidence="3 4">
    <name type="scientific">Enterococcus thailandicus</name>
    <dbReference type="NCBI Taxonomy" id="417368"/>
    <lineage>
        <taxon>Bacteria</taxon>
        <taxon>Bacillati</taxon>
        <taxon>Bacillota</taxon>
        <taxon>Bacilli</taxon>
        <taxon>Lactobacillales</taxon>
        <taxon>Enterococcaceae</taxon>
        <taxon>Enterococcus</taxon>
    </lineage>
</organism>
<gene>
    <name evidence="3" type="ORF">A6E74_05000</name>
</gene>
<dbReference type="InterPro" id="IPR013783">
    <property type="entry name" value="Ig-like_fold"/>
</dbReference>
<evidence type="ECO:0000313" key="3">
    <source>
        <dbReference type="EMBL" id="OAQ56080.1"/>
    </source>
</evidence>
<keyword evidence="1" id="KW-0732">Signal</keyword>
<feature type="signal peptide" evidence="1">
    <location>
        <begin position="1"/>
        <end position="27"/>
    </location>
</feature>
<comment type="caution">
    <text evidence="3">The sequence shown here is derived from an EMBL/GenBank/DDBJ whole genome shotgun (WGS) entry which is preliminary data.</text>
</comment>
<dbReference type="Proteomes" id="UP000078516">
    <property type="component" value="Unassembled WGS sequence"/>
</dbReference>
<feature type="domain" description="Bacterial Ig" evidence="2">
    <location>
        <begin position="416"/>
        <end position="487"/>
    </location>
</feature>
<dbReference type="InterPro" id="IPR041498">
    <property type="entry name" value="Big_6"/>
</dbReference>
<protein>
    <recommendedName>
        <fullName evidence="2">Bacterial Ig domain-containing protein</fullName>
    </recommendedName>
</protein>